<gene>
    <name evidence="1" type="ORF">J2W52_001618</name>
</gene>
<evidence type="ECO:0000313" key="2">
    <source>
        <dbReference type="Proteomes" id="UP001250791"/>
    </source>
</evidence>
<name>A0ABU1SM31_9HYPH</name>
<sequence>MADLILPLKREYFEAIARGDKTEEYRLYNEFWRRRIEGRNFSNVILTLGYPKSDDHTRRLAFPWRGYILKTITHPHFDNRPTKVFAIRIGASEDSSQ</sequence>
<dbReference type="RefSeq" id="WP_310229948.1">
    <property type="nucleotide sequence ID" value="NZ_JAVDUP010000002.1"/>
</dbReference>
<evidence type="ECO:0008006" key="3">
    <source>
        <dbReference type="Google" id="ProtNLM"/>
    </source>
</evidence>
<comment type="caution">
    <text evidence="1">The sequence shown here is derived from an EMBL/GenBank/DDBJ whole genome shotgun (WGS) entry which is preliminary data.</text>
</comment>
<dbReference type="Proteomes" id="UP001250791">
    <property type="component" value="Unassembled WGS sequence"/>
</dbReference>
<accession>A0ABU1SM31</accession>
<protein>
    <recommendedName>
        <fullName evidence="3">RNA-binding protein</fullName>
    </recommendedName>
</protein>
<organism evidence="1 2">
    <name type="scientific">Rhizobium miluonense</name>
    <dbReference type="NCBI Taxonomy" id="411945"/>
    <lineage>
        <taxon>Bacteria</taxon>
        <taxon>Pseudomonadati</taxon>
        <taxon>Pseudomonadota</taxon>
        <taxon>Alphaproteobacteria</taxon>
        <taxon>Hyphomicrobiales</taxon>
        <taxon>Rhizobiaceae</taxon>
        <taxon>Rhizobium/Agrobacterium group</taxon>
        <taxon>Rhizobium</taxon>
    </lineage>
</organism>
<dbReference type="EMBL" id="JAVDUP010000002">
    <property type="protein sequence ID" value="MDR6900003.1"/>
    <property type="molecule type" value="Genomic_DNA"/>
</dbReference>
<keyword evidence="2" id="KW-1185">Reference proteome</keyword>
<reference evidence="1 2" key="1">
    <citation type="submission" date="2023-07" db="EMBL/GenBank/DDBJ databases">
        <title>Sorghum-associated microbial communities from plants grown in Nebraska, USA.</title>
        <authorList>
            <person name="Schachtman D."/>
        </authorList>
    </citation>
    <scope>NUCLEOTIDE SEQUENCE [LARGE SCALE GENOMIC DNA]</scope>
    <source>
        <strain evidence="1 2">3199</strain>
    </source>
</reference>
<proteinExistence type="predicted"/>
<evidence type="ECO:0000313" key="1">
    <source>
        <dbReference type="EMBL" id="MDR6900003.1"/>
    </source>
</evidence>